<dbReference type="GO" id="GO:0004673">
    <property type="term" value="F:protein histidine kinase activity"/>
    <property type="evidence" value="ECO:0007669"/>
    <property type="project" value="UniProtKB-EC"/>
</dbReference>
<keyword evidence="7" id="KW-0067">ATP-binding</keyword>
<dbReference type="InterPro" id="IPR005467">
    <property type="entry name" value="His_kinase_dom"/>
</dbReference>
<comment type="catalytic activity">
    <reaction evidence="1">
        <text>ATP + protein L-histidine = ADP + protein N-phospho-L-histidine.</text>
        <dbReference type="EC" id="2.7.13.3"/>
    </reaction>
</comment>
<dbReference type="InterPro" id="IPR050736">
    <property type="entry name" value="Sensor_HK_Regulatory"/>
</dbReference>
<evidence type="ECO:0000256" key="2">
    <source>
        <dbReference type="ARBA" id="ARBA00012438"/>
    </source>
</evidence>
<reference evidence="7 8" key="1">
    <citation type="submission" date="2018-09" db="EMBL/GenBank/DDBJ databases">
        <title>Genome sequencing of strain 6GH32-13.</title>
        <authorList>
            <person name="Weon H.-Y."/>
            <person name="Heo J."/>
            <person name="Kwon S.-W."/>
        </authorList>
    </citation>
    <scope>NUCLEOTIDE SEQUENCE [LARGE SCALE GENOMIC DNA]</scope>
    <source>
        <strain evidence="7 8">5GH32-13</strain>
    </source>
</reference>
<keyword evidence="4" id="KW-0418">Kinase</keyword>
<dbReference type="AlphaFoldDB" id="A0A3B7N326"/>
<sequence length="53" mass="5543">MNPATHYEGTGLGLSLCRKIAERHQGTITATGAINKGATFIITLPVRTSTATT</sequence>
<evidence type="ECO:0000259" key="6">
    <source>
        <dbReference type="PROSITE" id="PS50109"/>
    </source>
</evidence>
<protein>
    <recommendedName>
        <fullName evidence="2">histidine kinase</fullName>
        <ecNumber evidence="2">2.7.13.3</ecNumber>
    </recommendedName>
</protein>
<dbReference type="Proteomes" id="UP000263900">
    <property type="component" value="Chromosome"/>
</dbReference>
<feature type="domain" description="Histidine kinase" evidence="6">
    <location>
        <begin position="1"/>
        <end position="48"/>
    </location>
</feature>
<dbReference type="EMBL" id="CP032157">
    <property type="protein sequence ID" value="AXY78465.1"/>
    <property type="molecule type" value="Genomic_DNA"/>
</dbReference>
<keyword evidence="8" id="KW-1185">Reference proteome</keyword>
<dbReference type="Gene3D" id="3.30.565.10">
    <property type="entry name" value="Histidine kinase-like ATPase, C-terminal domain"/>
    <property type="match status" value="1"/>
</dbReference>
<dbReference type="SUPFAM" id="SSF55874">
    <property type="entry name" value="ATPase domain of HSP90 chaperone/DNA topoisomerase II/histidine kinase"/>
    <property type="match status" value="1"/>
</dbReference>
<gene>
    <name evidence="7" type="ORF">D3H65_00765</name>
</gene>
<dbReference type="RefSeq" id="WP_119054337.1">
    <property type="nucleotide sequence ID" value="NZ_CP032157.1"/>
</dbReference>
<proteinExistence type="predicted"/>
<dbReference type="PROSITE" id="PS50109">
    <property type="entry name" value="HIS_KIN"/>
    <property type="match status" value="1"/>
</dbReference>
<dbReference type="PANTHER" id="PTHR43711:SF1">
    <property type="entry name" value="HISTIDINE KINASE 1"/>
    <property type="match status" value="1"/>
</dbReference>
<evidence type="ECO:0000256" key="1">
    <source>
        <dbReference type="ARBA" id="ARBA00000085"/>
    </source>
</evidence>
<dbReference type="PRINTS" id="PR00344">
    <property type="entry name" value="BCTRLSENSOR"/>
</dbReference>
<dbReference type="InterPro" id="IPR003594">
    <property type="entry name" value="HATPase_dom"/>
</dbReference>
<dbReference type="GO" id="GO:0000160">
    <property type="term" value="P:phosphorelay signal transduction system"/>
    <property type="evidence" value="ECO:0007669"/>
    <property type="project" value="UniProtKB-KW"/>
</dbReference>
<evidence type="ECO:0000313" key="8">
    <source>
        <dbReference type="Proteomes" id="UP000263900"/>
    </source>
</evidence>
<dbReference type="OrthoDB" id="9796457at2"/>
<keyword evidence="5" id="KW-0902">Two-component regulatory system</keyword>
<evidence type="ECO:0000256" key="4">
    <source>
        <dbReference type="ARBA" id="ARBA00022777"/>
    </source>
</evidence>
<dbReference type="Pfam" id="PF02518">
    <property type="entry name" value="HATPase_c"/>
    <property type="match status" value="1"/>
</dbReference>
<dbReference type="EC" id="2.7.13.3" evidence="2"/>
<evidence type="ECO:0000256" key="3">
    <source>
        <dbReference type="ARBA" id="ARBA00022679"/>
    </source>
</evidence>
<evidence type="ECO:0000256" key="5">
    <source>
        <dbReference type="ARBA" id="ARBA00023012"/>
    </source>
</evidence>
<evidence type="ECO:0000313" key="7">
    <source>
        <dbReference type="EMBL" id="AXY78465.1"/>
    </source>
</evidence>
<keyword evidence="7" id="KW-0547">Nucleotide-binding</keyword>
<dbReference type="KEGG" id="pseg:D3H65_00765"/>
<keyword evidence="3" id="KW-0808">Transferase</keyword>
<organism evidence="7 8">
    <name type="scientific">Paraflavitalea soli</name>
    <dbReference type="NCBI Taxonomy" id="2315862"/>
    <lineage>
        <taxon>Bacteria</taxon>
        <taxon>Pseudomonadati</taxon>
        <taxon>Bacteroidota</taxon>
        <taxon>Chitinophagia</taxon>
        <taxon>Chitinophagales</taxon>
        <taxon>Chitinophagaceae</taxon>
        <taxon>Paraflavitalea</taxon>
    </lineage>
</organism>
<dbReference type="GO" id="GO:0005524">
    <property type="term" value="F:ATP binding"/>
    <property type="evidence" value="ECO:0007669"/>
    <property type="project" value="UniProtKB-KW"/>
</dbReference>
<dbReference type="InterPro" id="IPR036890">
    <property type="entry name" value="HATPase_C_sf"/>
</dbReference>
<name>A0A3B7N326_9BACT</name>
<accession>A0A3B7N326</accession>
<dbReference type="PANTHER" id="PTHR43711">
    <property type="entry name" value="TWO-COMPONENT HISTIDINE KINASE"/>
    <property type="match status" value="1"/>
</dbReference>
<dbReference type="InterPro" id="IPR004358">
    <property type="entry name" value="Sig_transdc_His_kin-like_C"/>
</dbReference>